<gene>
    <name evidence="3" type="ORF">QQX98_004888</name>
</gene>
<evidence type="ECO:0000313" key="3">
    <source>
        <dbReference type="EMBL" id="KAK7416977.1"/>
    </source>
</evidence>
<evidence type="ECO:0000256" key="1">
    <source>
        <dbReference type="SAM" id="MobiDB-lite"/>
    </source>
</evidence>
<accession>A0ABR1H7P5</accession>
<dbReference type="PANTHER" id="PTHR34414">
    <property type="entry name" value="HET DOMAIN-CONTAINING PROTEIN-RELATED"/>
    <property type="match status" value="1"/>
</dbReference>
<feature type="transmembrane region" description="Helical" evidence="2">
    <location>
        <begin position="395"/>
        <end position="423"/>
    </location>
</feature>
<dbReference type="Proteomes" id="UP001498476">
    <property type="component" value="Unassembled WGS sequence"/>
</dbReference>
<organism evidence="3 4">
    <name type="scientific">Neonectria punicea</name>
    <dbReference type="NCBI Taxonomy" id="979145"/>
    <lineage>
        <taxon>Eukaryota</taxon>
        <taxon>Fungi</taxon>
        <taxon>Dikarya</taxon>
        <taxon>Ascomycota</taxon>
        <taxon>Pezizomycotina</taxon>
        <taxon>Sordariomycetes</taxon>
        <taxon>Hypocreomycetidae</taxon>
        <taxon>Hypocreales</taxon>
        <taxon>Nectriaceae</taxon>
        <taxon>Neonectria</taxon>
    </lineage>
</organism>
<proteinExistence type="predicted"/>
<feature type="compositionally biased region" description="Polar residues" evidence="1">
    <location>
        <begin position="80"/>
        <end position="92"/>
    </location>
</feature>
<dbReference type="Pfam" id="PF20246">
    <property type="entry name" value="DUF6601"/>
    <property type="match status" value="1"/>
</dbReference>
<dbReference type="EMBL" id="JAZAVJ010000062">
    <property type="protein sequence ID" value="KAK7416977.1"/>
    <property type="molecule type" value="Genomic_DNA"/>
</dbReference>
<evidence type="ECO:0000313" key="4">
    <source>
        <dbReference type="Proteomes" id="UP001498476"/>
    </source>
</evidence>
<comment type="caution">
    <text evidence="3">The sequence shown here is derived from an EMBL/GenBank/DDBJ whole genome shotgun (WGS) entry which is preliminary data.</text>
</comment>
<feature type="region of interest" description="Disordered" evidence="1">
    <location>
        <begin position="22"/>
        <end position="113"/>
    </location>
</feature>
<keyword evidence="2" id="KW-0812">Transmembrane</keyword>
<keyword evidence="2" id="KW-0472">Membrane</keyword>
<name>A0ABR1H7P5_9HYPO</name>
<dbReference type="PANTHER" id="PTHR34414:SF1">
    <property type="entry name" value="SUBTILISIN-LIKE SERINE PROTEASE"/>
    <property type="match status" value="1"/>
</dbReference>
<sequence>MPSSSSISPSFSGQLCPAYIPRAKKLSGDRDASEDGIPGAKRRFSPLSVDLPLTQTQHTSSPQPPFSGCLLRYKPHDGENNGNPNPHASNSPDDVPVQRRHTSTEGDNHHRHSHSLLPASFLTEDDDLAAPGPDNSDATIDDNLYGDLDSDLDRELELARLTKVQKYLWLVGRPNPPRPLHRQLAIGRDIMVDERLDMHLVWHTGLIFVKPLPRFLLCSAFWSRYLSGSPHPDTTCSCNDASAEAQESKPDQPVCKRLAIRKRALGLLVSYIALIRYESDFYIAQERHLLPKELTWSAWGIMTCEVIRMKNMYSHIDQRFVYGELRLSRLNKIYRLYPPLFLTGYIRAWQRYDEFWKQTFAVLASLIVYIAIVLGAMQVGLATNQLENNKAFHSAAYFFTVFSILGPLIFSGMAVVFFCYLFINNWNSTKAYKNKRMRYIKQGVQV</sequence>
<keyword evidence="2" id="KW-1133">Transmembrane helix</keyword>
<reference evidence="3 4" key="1">
    <citation type="journal article" date="2025" name="Microbiol. Resour. Announc.">
        <title>Draft genome sequences for Neonectria magnoliae and Neonectria punicea, canker pathogens of Liriodendron tulipifera and Acer saccharum in West Virginia.</title>
        <authorList>
            <person name="Petronek H.M."/>
            <person name="Kasson M.T."/>
            <person name="Metheny A.M."/>
            <person name="Stauder C.M."/>
            <person name="Lovett B."/>
            <person name="Lynch S.C."/>
            <person name="Garnas J.R."/>
            <person name="Kasson L.R."/>
            <person name="Stajich J.E."/>
        </authorList>
    </citation>
    <scope>NUCLEOTIDE SEQUENCE [LARGE SCALE GENOMIC DNA]</scope>
    <source>
        <strain evidence="3 4">NRRL 64653</strain>
    </source>
</reference>
<dbReference type="InterPro" id="IPR046536">
    <property type="entry name" value="DUF6601"/>
</dbReference>
<protein>
    <submittedName>
        <fullName evidence="3">Uncharacterized protein</fullName>
    </submittedName>
</protein>
<evidence type="ECO:0000256" key="2">
    <source>
        <dbReference type="SAM" id="Phobius"/>
    </source>
</evidence>
<feature type="transmembrane region" description="Helical" evidence="2">
    <location>
        <begin position="360"/>
        <end position="383"/>
    </location>
</feature>
<keyword evidence="4" id="KW-1185">Reference proteome</keyword>